<keyword evidence="11" id="KW-0010">Activator</keyword>
<dbReference type="InterPro" id="IPR009057">
    <property type="entry name" value="Homeodomain-like_sf"/>
</dbReference>
<evidence type="ECO:0000256" key="2">
    <source>
        <dbReference type="ARBA" id="ARBA00019059"/>
    </source>
</evidence>
<dbReference type="EMBL" id="JACJIR010000001">
    <property type="protein sequence ID" value="MBA9082622.1"/>
    <property type="molecule type" value="Genomic_DNA"/>
</dbReference>
<feature type="modified residue" description="4-aspartylphosphate" evidence="16">
    <location>
        <position position="54"/>
    </location>
</feature>
<evidence type="ECO:0000259" key="17">
    <source>
        <dbReference type="PROSITE" id="PS50045"/>
    </source>
</evidence>
<sequence length="470" mass="53945">MVGPILVASEDHGKRIEFSTMLRDLGYRVIEAENSLRTIDLLHRRKNVMLALLDVVMSDLSISDLITTIRAAGVSVPVIVIAKQDNQESLQKALRAGAIDYWIYPVTPLRLRITLNNLSRTSALEREVYYIQRRNKNYLRFSDLYTKSSVMQAILEQSKSAAISPQNLLIKGEIGTGRETLARIIHCESLFSKGPFVRFQCSPVVDPEQEKHIWFKEFLPLVSSLEKGTLCLCDIDRLEPIQQKRFAHYLKEREEAIKNEQPPFRIIAISTSQLEDLVKDDVFFHGLFEQFSQLCINVPTLRELRDDLPEISQRLIDHIITETGRSHIHGLSGSAISLLMQYDWPGNHSELENLLFRAVLLSEGPLLTVRDFPQLMGSSLLGVPSIMYNHVQEHSEKKSIQFLNSEGHVRTFADMERDIIEKAVKHYKRRMSEVSRRLCIGRSTLYRKIEEYEGDKQSKIEGKSIIDFHS</sequence>
<keyword evidence="10 19" id="KW-0238">DNA-binding</keyword>
<dbReference type="Pfam" id="PF00072">
    <property type="entry name" value="Response_reg"/>
    <property type="match status" value="1"/>
</dbReference>
<keyword evidence="20" id="KW-1185">Reference proteome</keyword>
<dbReference type="Gene3D" id="3.40.50.300">
    <property type="entry name" value="P-loop containing nucleotide triphosphate hydrolases"/>
    <property type="match status" value="1"/>
</dbReference>
<reference evidence="19 20" key="1">
    <citation type="submission" date="2020-08" db="EMBL/GenBank/DDBJ databases">
        <title>Genomic Encyclopedia of Type Strains, Phase IV (KMG-IV): sequencing the most valuable type-strain genomes for metagenomic binning, comparative biology and taxonomic classification.</title>
        <authorList>
            <person name="Goeker M."/>
        </authorList>
    </citation>
    <scope>NUCLEOTIDE SEQUENCE [LARGE SCALE GENOMIC DNA]</scope>
    <source>
        <strain evidence="19 20">DSM 21431</strain>
    </source>
</reference>
<comment type="caution">
    <text evidence="19">The sequence shown here is derived from an EMBL/GenBank/DDBJ whole genome shotgun (WGS) entry which is preliminary data.</text>
</comment>
<name>A0ABR6E243_9HYPH</name>
<dbReference type="InterPro" id="IPR058031">
    <property type="entry name" value="AAA_lid_NorR"/>
</dbReference>
<keyword evidence="12" id="KW-0804">Transcription</keyword>
<evidence type="ECO:0000313" key="19">
    <source>
        <dbReference type="EMBL" id="MBA9082622.1"/>
    </source>
</evidence>
<evidence type="ECO:0000256" key="4">
    <source>
        <dbReference type="ARBA" id="ARBA00022491"/>
    </source>
</evidence>
<feature type="domain" description="Response regulatory" evidence="18">
    <location>
        <begin position="4"/>
        <end position="119"/>
    </location>
</feature>
<dbReference type="SUPFAM" id="SSF52540">
    <property type="entry name" value="P-loop containing nucleoside triphosphate hydrolases"/>
    <property type="match status" value="1"/>
</dbReference>
<keyword evidence="7" id="KW-0067">ATP-binding</keyword>
<dbReference type="InterPro" id="IPR002078">
    <property type="entry name" value="Sigma_54_int"/>
</dbReference>
<evidence type="ECO:0000256" key="9">
    <source>
        <dbReference type="ARBA" id="ARBA00023015"/>
    </source>
</evidence>
<dbReference type="InterPro" id="IPR011006">
    <property type="entry name" value="CheY-like_superfamily"/>
</dbReference>
<evidence type="ECO:0000256" key="1">
    <source>
        <dbReference type="ARBA" id="ARBA00004496"/>
    </source>
</evidence>
<keyword evidence="8" id="KW-0902">Two-component regulatory system</keyword>
<dbReference type="CDD" id="cd00009">
    <property type="entry name" value="AAA"/>
    <property type="match status" value="1"/>
</dbReference>
<dbReference type="PROSITE" id="PS50110">
    <property type="entry name" value="RESPONSE_REGULATORY"/>
    <property type="match status" value="1"/>
</dbReference>
<evidence type="ECO:0000256" key="13">
    <source>
        <dbReference type="ARBA" id="ARBA00029881"/>
    </source>
</evidence>
<dbReference type="Proteomes" id="UP000548119">
    <property type="component" value="Unassembled WGS sequence"/>
</dbReference>
<dbReference type="Gene3D" id="1.10.10.60">
    <property type="entry name" value="Homeodomain-like"/>
    <property type="match status" value="1"/>
</dbReference>
<evidence type="ECO:0000256" key="16">
    <source>
        <dbReference type="PROSITE-ProRule" id="PRU00169"/>
    </source>
</evidence>
<dbReference type="Gene3D" id="3.40.50.2300">
    <property type="match status" value="1"/>
</dbReference>
<dbReference type="Gene3D" id="1.10.8.60">
    <property type="match status" value="1"/>
</dbReference>
<protein>
    <recommendedName>
        <fullName evidence="2">DNA-binding transcriptional regulator NtrC</fullName>
    </recommendedName>
    <alternativeName>
        <fullName evidence="13">Nitrogen regulation protein NR(I)</fullName>
    </alternativeName>
    <alternativeName>
        <fullName evidence="14">Nitrogen regulator I</fullName>
    </alternativeName>
</protein>
<dbReference type="SMART" id="SM00448">
    <property type="entry name" value="REC"/>
    <property type="match status" value="1"/>
</dbReference>
<dbReference type="PROSITE" id="PS50045">
    <property type="entry name" value="SIGMA54_INTERACT_4"/>
    <property type="match status" value="1"/>
</dbReference>
<dbReference type="InterPro" id="IPR027417">
    <property type="entry name" value="P-loop_NTPase"/>
</dbReference>
<evidence type="ECO:0000256" key="7">
    <source>
        <dbReference type="ARBA" id="ARBA00022840"/>
    </source>
</evidence>
<keyword evidence="3" id="KW-0963">Cytoplasm</keyword>
<keyword evidence="5 16" id="KW-0597">Phosphoprotein</keyword>
<evidence type="ECO:0000256" key="6">
    <source>
        <dbReference type="ARBA" id="ARBA00022741"/>
    </source>
</evidence>
<dbReference type="InterPro" id="IPR001789">
    <property type="entry name" value="Sig_transdc_resp-reg_receiver"/>
</dbReference>
<dbReference type="PANTHER" id="PTHR32071:SF95">
    <property type="entry name" value="DNA-BINDING TRANSCRIPTIONAL REGULATOR NTRC"/>
    <property type="match status" value="1"/>
</dbReference>
<dbReference type="SUPFAM" id="SSF46689">
    <property type="entry name" value="Homeodomain-like"/>
    <property type="match status" value="1"/>
</dbReference>
<feature type="domain" description="Sigma-54 factor interaction" evidence="17">
    <location>
        <begin position="144"/>
        <end position="360"/>
    </location>
</feature>
<accession>A0ABR6E243</accession>
<proteinExistence type="predicted"/>
<evidence type="ECO:0000256" key="14">
    <source>
        <dbReference type="ARBA" id="ARBA00031910"/>
    </source>
</evidence>
<evidence type="ECO:0000256" key="5">
    <source>
        <dbReference type="ARBA" id="ARBA00022553"/>
    </source>
</evidence>
<comment type="subcellular location">
    <subcellularLocation>
        <location evidence="1">Cytoplasm</location>
    </subcellularLocation>
</comment>
<dbReference type="Pfam" id="PF14532">
    <property type="entry name" value="Sigma54_activ_2"/>
    <property type="match status" value="1"/>
</dbReference>
<keyword evidence="6" id="KW-0547">Nucleotide-binding</keyword>
<evidence type="ECO:0000256" key="15">
    <source>
        <dbReference type="ARBA" id="ARBA00043886"/>
    </source>
</evidence>
<evidence type="ECO:0000256" key="11">
    <source>
        <dbReference type="ARBA" id="ARBA00023159"/>
    </source>
</evidence>
<dbReference type="Pfam" id="PF02954">
    <property type="entry name" value="HTH_8"/>
    <property type="match status" value="1"/>
</dbReference>
<evidence type="ECO:0000256" key="12">
    <source>
        <dbReference type="ARBA" id="ARBA00023163"/>
    </source>
</evidence>
<dbReference type="InterPro" id="IPR002197">
    <property type="entry name" value="HTH_Fis"/>
</dbReference>
<dbReference type="PANTHER" id="PTHR32071">
    <property type="entry name" value="TRANSCRIPTIONAL REGULATORY PROTEIN"/>
    <property type="match status" value="1"/>
</dbReference>
<dbReference type="SUPFAM" id="SSF52172">
    <property type="entry name" value="CheY-like"/>
    <property type="match status" value="1"/>
</dbReference>
<evidence type="ECO:0000256" key="3">
    <source>
        <dbReference type="ARBA" id="ARBA00022490"/>
    </source>
</evidence>
<dbReference type="Pfam" id="PF25601">
    <property type="entry name" value="AAA_lid_14"/>
    <property type="match status" value="1"/>
</dbReference>
<gene>
    <name evidence="19" type="ORF">GGR10_000445</name>
</gene>
<evidence type="ECO:0000256" key="10">
    <source>
        <dbReference type="ARBA" id="ARBA00023125"/>
    </source>
</evidence>
<dbReference type="GO" id="GO:0003677">
    <property type="term" value="F:DNA binding"/>
    <property type="evidence" value="ECO:0007669"/>
    <property type="project" value="UniProtKB-KW"/>
</dbReference>
<organism evidence="19 20">
    <name type="scientific">Bartonella chomelii</name>
    <dbReference type="NCBI Taxonomy" id="236402"/>
    <lineage>
        <taxon>Bacteria</taxon>
        <taxon>Pseudomonadati</taxon>
        <taxon>Pseudomonadota</taxon>
        <taxon>Alphaproteobacteria</taxon>
        <taxon>Hyphomicrobiales</taxon>
        <taxon>Bartonellaceae</taxon>
        <taxon>Bartonella</taxon>
    </lineage>
</organism>
<comment type="function">
    <text evidence="15">Member of the two-component regulatory system NtrB/NtrC, which controls expression of the nitrogen-regulated (ntr) genes in response to nitrogen limitation. Phosphorylated NtrC binds directly to DNA and stimulates the formation of open promoter-sigma54-RNA polymerase complexes.</text>
</comment>
<evidence type="ECO:0000259" key="18">
    <source>
        <dbReference type="PROSITE" id="PS50110"/>
    </source>
</evidence>
<keyword evidence="9" id="KW-0805">Transcription regulation</keyword>
<evidence type="ECO:0000313" key="20">
    <source>
        <dbReference type="Proteomes" id="UP000548119"/>
    </source>
</evidence>
<keyword evidence="4" id="KW-0678">Repressor</keyword>
<evidence type="ECO:0000256" key="8">
    <source>
        <dbReference type="ARBA" id="ARBA00023012"/>
    </source>
</evidence>
<dbReference type="RefSeq" id="WP_182479706.1">
    <property type="nucleotide sequence ID" value="NZ_CAWPNC010000001.1"/>
</dbReference>